<dbReference type="GO" id="GO:0045454">
    <property type="term" value="P:cell redox homeostasis"/>
    <property type="evidence" value="ECO:0007669"/>
    <property type="project" value="TreeGrafter"/>
</dbReference>
<keyword evidence="7" id="KW-1015">Disulfide bond</keyword>
<feature type="active site" description="Cysteine sulfenic acid (-SOH) intermediate; for peroxidase activity" evidence="13">
    <location>
        <position position="43"/>
    </location>
</feature>
<keyword evidence="16" id="KW-1185">Reference proteome</keyword>
<keyword evidence="8" id="KW-0676">Redox-active center</keyword>
<dbReference type="PANTHER" id="PTHR42801">
    <property type="entry name" value="THIOREDOXIN-DEPENDENT PEROXIDE REDUCTASE"/>
    <property type="match status" value="1"/>
</dbReference>
<evidence type="ECO:0000256" key="11">
    <source>
        <dbReference type="ARBA" id="ARBA00042639"/>
    </source>
</evidence>
<comment type="similarity">
    <text evidence="10">Belongs to the peroxiredoxin family. BCP/PrxQ subfamily.</text>
</comment>
<dbReference type="AlphaFoldDB" id="A0A0A8UTB3"/>
<dbReference type="OrthoDB" id="9812811at2"/>
<name>A0A0A8UTB3_LEGHA</name>
<evidence type="ECO:0000313" key="15">
    <source>
        <dbReference type="EMBL" id="CEK12080.1"/>
    </source>
</evidence>
<evidence type="ECO:0000259" key="14">
    <source>
        <dbReference type="PROSITE" id="PS51352"/>
    </source>
</evidence>
<comment type="catalytic activity">
    <reaction evidence="12">
        <text>a hydroperoxide + [thioredoxin]-dithiol = an alcohol + [thioredoxin]-disulfide + H2O</text>
        <dbReference type="Rhea" id="RHEA:62620"/>
        <dbReference type="Rhea" id="RHEA-COMP:10698"/>
        <dbReference type="Rhea" id="RHEA-COMP:10700"/>
        <dbReference type="ChEBI" id="CHEBI:15377"/>
        <dbReference type="ChEBI" id="CHEBI:29950"/>
        <dbReference type="ChEBI" id="CHEBI:30879"/>
        <dbReference type="ChEBI" id="CHEBI:35924"/>
        <dbReference type="ChEBI" id="CHEBI:50058"/>
        <dbReference type="EC" id="1.11.1.24"/>
    </reaction>
</comment>
<organism evidence="15 16">
    <name type="scientific">Legionella hackeliae</name>
    <dbReference type="NCBI Taxonomy" id="449"/>
    <lineage>
        <taxon>Bacteria</taxon>
        <taxon>Pseudomonadati</taxon>
        <taxon>Pseudomonadota</taxon>
        <taxon>Gammaproteobacteria</taxon>
        <taxon>Legionellales</taxon>
        <taxon>Legionellaceae</taxon>
        <taxon>Legionella</taxon>
    </lineage>
</organism>
<dbReference type="RefSeq" id="WP_045107159.1">
    <property type="nucleotide sequence ID" value="NZ_LN681225.1"/>
</dbReference>
<dbReference type="SUPFAM" id="SSF52833">
    <property type="entry name" value="Thioredoxin-like"/>
    <property type="match status" value="1"/>
</dbReference>
<evidence type="ECO:0000313" key="16">
    <source>
        <dbReference type="Proteomes" id="UP000032803"/>
    </source>
</evidence>
<evidence type="ECO:0000256" key="9">
    <source>
        <dbReference type="ARBA" id="ARBA00032824"/>
    </source>
</evidence>
<dbReference type="EC" id="1.11.1.24" evidence="3"/>
<dbReference type="EMBL" id="LN681225">
    <property type="protein sequence ID" value="CEK12080.1"/>
    <property type="molecule type" value="Genomic_DNA"/>
</dbReference>
<evidence type="ECO:0000256" key="6">
    <source>
        <dbReference type="ARBA" id="ARBA00023002"/>
    </source>
</evidence>
<comment type="function">
    <text evidence="1">Thiol-specific peroxidase that catalyzes the reduction of hydrogen peroxide and organic hydroperoxides to water and alcohols, respectively. Plays a role in cell protection against oxidative stress by detoxifying peroxides and as sensor of hydrogen peroxide-mediated signaling events.</text>
</comment>
<feature type="domain" description="Thioredoxin" evidence="14">
    <location>
        <begin position="1"/>
        <end position="154"/>
    </location>
</feature>
<dbReference type="InterPro" id="IPR013766">
    <property type="entry name" value="Thioredoxin_domain"/>
</dbReference>
<dbReference type="InterPro" id="IPR024706">
    <property type="entry name" value="Peroxiredoxin_AhpC-typ"/>
</dbReference>
<dbReference type="HOGENOM" id="CLU_042529_14_1_6"/>
<sequence>MNINDKVANFKFTATNGLSGQLNDFQGKWLILYFYPKDSTPGCTTEGQDFRDAYTQLKKLNAEVLGISRDSLKSHENFKCKQEFPFELISDTEEALCQQFDVIKMKSMYGKQVRGIERSTFLIDPKGILRREWRKVSVKGHVAEVMNTLQQLQK</sequence>
<dbReference type="FunFam" id="3.40.30.10:FF:000007">
    <property type="entry name" value="Thioredoxin-dependent thiol peroxidase"/>
    <property type="match status" value="1"/>
</dbReference>
<evidence type="ECO:0000256" key="8">
    <source>
        <dbReference type="ARBA" id="ARBA00023284"/>
    </source>
</evidence>
<accession>A0A0A8UTB3</accession>
<dbReference type="KEGG" id="lha:LHA_3093"/>
<protein>
    <recommendedName>
        <fullName evidence="3">thioredoxin-dependent peroxiredoxin</fullName>
        <ecNumber evidence="3">1.11.1.24</ecNumber>
    </recommendedName>
    <alternativeName>
        <fullName evidence="9">Thioredoxin peroxidase</fullName>
    </alternativeName>
    <alternativeName>
        <fullName evidence="11">Thioredoxin-dependent peroxiredoxin Bcp</fullName>
    </alternativeName>
</protein>
<dbReference type="Proteomes" id="UP000032803">
    <property type="component" value="Chromosome I"/>
</dbReference>
<dbReference type="GO" id="GO:0005737">
    <property type="term" value="C:cytoplasm"/>
    <property type="evidence" value="ECO:0007669"/>
    <property type="project" value="TreeGrafter"/>
</dbReference>
<evidence type="ECO:0000256" key="5">
    <source>
        <dbReference type="ARBA" id="ARBA00022862"/>
    </source>
</evidence>
<dbReference type="PANTHER" id="PTHR42801:SF4">
    <property type="entry name" value="AHPC_TSA FAMILY PROTEIN"/>
    <property type="match status" value="1"/>
</dbReference>
<evidence type="ECO:0000256" key="7">
    <source>
        <dbReference type="ARBA" id="ARBA00023157"/>
    </source>
</evidence>
<dbReference type="CDD" id="cd03017">
    <property type="entry name" value="PRX_BCP"/>
    <property type="match status" value="1"/>
</dbReference>
<dbReference type="STRING" id="449.LHA_3093"/>
<dbReference type="Gene3D" id="3.40.30.10">
    <property type="entry name" value="Glutaredoxin"/>
    <property type="match status" value="1"/>
</dbReference>
<evidence type="ECO:0000256" key="12">
    <source>
        <dbReference type="ARBA" id="ARBA00049091"/>
    </source>
</evidence>
<evidence type="ECO:0000256" key="3">
    <source>
        <dbReference type="ARBA" id="ARBA00013017"/>
    </source>
</evidence>
<dbReference type="PIRSF" id="PIRSF000239">
    <property type="entry name" value="AHPC"/>
    <property type="match status" value="1"/>
</dbReference>
<keyword evidence="5" id="KW-0049">Antioxidant</keyword>
<dbReference type="InterPro" id="IPR036249">
    <property type="entry name" value="Thioredoxin-like_sf"/>
</dbReference>
<evidence type="ECO:0000256" key="4">
    <source>
        <dbReference type="ARBA" id="ARBA00022559"/>
    </source>
</evidence>
<gene>
    <name evidence="15" type="primary">ygaF</name>
    <name evidence="15" type="ORF">LHA_3093</name>
</gene>
<keyword evidence="6 15" id="KW-0560">Oxidoreductase</keyword>
<proteinExistence type="inferred from homology"/>
<reference evidence="16" key="1">
    <citation type="submission" date="2014-09" db="EMBL/GenBank/DDBJ databases">
        <authorList>
            <person name="Gomez-Valero L."/>
        </authorList>
    </citation>
    <scope>NUCLEOTIDE SEQUENCE [LARGE SCALE GENOMIC DNA]</scope>
    <source>
        <strain evidence="16">ATCC35250</strain>
    </source>
</reference>
<evidence type="ECO:0000256" key="13">
    <source>
        <dbReference type="PIRSR" id="PIRSR000239-1"/>
    </source>
</evidence>
<evidence type="ECO:0000256" key="2">
    <source>
        <dbReference type="ARBA" id="ARBA00011245"/>
    </source>
</evidence>
<dbReference type="InterPro" id="IPR050924">
    <property type="entry name" value="Peroxiredoxin_BCP/PrxQ"/>
</dbReference>
<dbReference type="GO" id="GO:0034599">
    <property type="term" value="P:cellular response to oxidative stress"/>
    <property type="evidence" value="ECO:0007669"/>
    <property type="project" value="TreeGrafter"/>
</dbReference>
<evidence type="ECO:0000256" key="1">
    <source>
        <dbReference type="ARBA" id="ARBA00003330"/>
    </source>
</evidence>
<dbReference type="PATRIC" id="fig|449.7.peg.1626"/>
<dbReference type="PROSITE" id="PS51352">
    <property type="entry name" value="THIOREDOXIN_2"/>
    <property type="match status" value="1"/>
</dbReference>
<evidence type="ECO:0000256" key="10">
    <source>
        <dbReference type="ARBA" id="ARBA00038489"/>
    </source>
</evidence>
<dbReference type="Pfam" id="PF00578">
    <property type="entry name" value="AhpC-TSA"/>
    <property type="match status" value="1"/>
</dbReference>
<dbReference type="InterPro" id="IPR000866">
    <property type="entry name" value="AhpC/TSA"/>
</dbReference>
<comment type="subunit">
    <text evidence="2">Monomer.</text>
</comment>
<dbReference type="GO" id="GO:0008379">
    <property type="term" value="F:thioredoxin peroxidase activity"/>
    <property type="evidence" value="ECO:0007669"/>
    <property type="project" value="TreeGrafter"/>
</dbReference>
<keyword evidence="4 15" id="KW-0575">Peroxidase</keyword>